<evidence type="ECO:0008006" key="3">
    <source>
        <dbReference type="Google" id="ProtNLM"/>
    </source>
</evidence>
<keyword evidence="2" id="KW-1185">Reference proteome</keyword>
<dbReference type="KEGG" id="aprs:BI364_02155"/>
<protein>
    <recommendedName>
        <fullName evidence="3">Transporter</fullName>
    </recommendedName>
</protein>
<evidence type="ECO:0000313" key="1">
    <source>
        <dbReference type="EMBL" id="AOU99475.1"/>
    </source>
</evidence>
<dbReference type="AlphaFoldDB" id="A0A1D8ISV6"/>
<proteinExistence type="predicted"/>
<sequence length="385" mass="42390">MLAGGIALSSIFAPAQAYVGLCCGKCGGNMPMNIPGGGIPETYEFRVKLSPMYMHMGGLQNGTNGVSADRLLGMPMMGGKPTGKYMAVPTSMDMSMLNLSVGYSFTKKFFGGAMFMWKQNSMNMKFNSMMRMSTGVDGFTMRSQGLGDTMLMGKYLLYADDPLIPRREVSLFFGLSLPTGSIDIKNKDHPVAMRRKELDPYGMQLGSGTADPTIGVLYQGRASPYWWGMNATYTARLYDNKRHYRLGDEAHLDLYSMYQMNYSTVAEFQLNGMHQGAIRGVMNSAASGASGHAIQGNPMSPYATPLWNPANYGGDEVAVTAGIQWQPAPLWILDFQGSVPVYQRLNGFQERRDYRVMFTIYREIPTSRSVRYFGSGANGPSKLGF</sequence>
<organism evidence="1 2">
    <name type="scientific">Acidihalobacter yilgarnensis</name>
    <dbReference type="NCBI Taxonomy" id="2819280"/>
    <lineage>
        <taxon>Bacteria</taxon>
        <taxon>Pseudomonadati</taxon>
        <taxon>Pseudomonadota</taxon>
        <taxon>Gammaproteobacteria</taxon>
        <taxon>Chromatiales</taxon>
        <taxon>Ectothiorhodospiraceae</taxon>
        <taxon>Acidihalobacter</taxon>
    </lineage>
</organism>
<dbReference type="EMBL" id="CP017415">
    <property type="protein sequence ID" value="AOU99475.1"/>
    <property type="molecule type" value="Genomic_DNA"/>
</dbReference>
<dbReference type="Proteomes" id="UP000095401">
    <property type="component" value="Chromosome"/>
</dbReference>
<evidence type="ECO:0000313" key="2">
    <source>
        <dbReference type="Proteomes" id="UP000095401"/>
    </source>
</evidence>
<reference evidence="2" key="1">
    <citation type="submission" date="2016-09" db="EMBL/GenBank/DDBJ databases">
        <title>Acidihalobacter prosperus F5.</title>
        <authorList>
            <person name="Khaleque H.N."/>
            <person name="Ramsay J.P."/>
            <person name="Kaksonen A.H."/>
            <person name="Boxall N.J."/>
            <person name="Watkin E.L.J."/>
        </authorList>
    </citation>
    <scope>NUCLEOTIDE SEQUENCE [LARGE SCALE GENOMIC DNA]</scope>
    <source>
        <strain evidence="2">F5</strain>
    </source>
</reference>
<gene>
    <name evidence="1" type="ORF">BI364_02155</name>
</gene>
<accession>A0A1D8ISV6</accession>
<name>A0A1D8ISV6_9GAMM</name>